<protein>
    <submittedName>
        <fullName evidence="1">Uncharacterized protein</fullName>
    </submittedName>
</protein>
<dbReference type="AlphaFoldDB" id="A0AAV4PIE6"/>
<sequence length="111" mass="12835">MRNSKRSKALKILLTNMNYSTEIKLITCRSKSGTDEIRSLNDVKSLLRLIERLAHKILPQRQGRSLFLPKSIESPLKFCLRVFVLSVHFLGWRILQQSTGTHHFKSAVIFV</sequence>
<evidence type="ECO:0000313" key="1">
    <source>
        <dbReference type="EMBL" id="GIX97277.1"/>
    </source>
</evidence>
<dbReference type="Proteomes" id="UP001054837">
    <property type="component" value="Unassembled WGS sequence"/>
</dbReference>
<name>A0AAV4PIE6_9ARAC</name>
<keyword evidence="2" id="KW-1185">Reference proteome</keyword>
<proteinExistence type="predicted"/>
<reference evidence="1 2" key="1">
    <citation type="submission" date="2021-06" db="EMBL/GenBank/DDBJ databases">
        <title>Caerostris darwini draft genome.</title>
        <authorList>
            <person name="Kono N."/>
            <person name="Arakawa K."/>
        </authorList>
    </citation>
    <scope>NUCLEOTIDE SEQUENCE [LARGE SCALE GENOMIC DNA]</scope>
</reference>
<gene>
    <name evidence="1" type="ORF">CDAR_103681</name>
</gene>
<comment type="caution">
    <text evidence="1">The sequence shown here is derived from an EMBL/GenBank/DDBJ whole genome shotgun (WGS) entry which is preliminary data.</text>
</comment>
<dbReference type="EMBL" id="BPLQ01003025">
    <property type="protein sequence ID" value="GIX97277.1"/>
    <property type="molecule type" value="Genomic_DNA"/>
</dbReference>
<accession>A0AAV4PIE6</accession>
<evidence type="ECO:0000313" key="2">
    <source>
        <dbReference type="Proteomes" id="UP001054837"/>
    </source>
</evidence>
<organism evidence="1 2">
    <name type="scientific">Caerostris darwini</name>
    <dbReference type="NCBI Taxonomy" id="1538125"/>
    <lineage>
        <taxon>Eukaryota</taxon>
        <taxon>Metazoa</taxon>
        <taxon>Ecdysozoa</taxon>
        <taxon>Arthropoda</taxon>
        <taxon>Chelicerata</taxon>
        <taxon>Arachnida</taxon>
        <taxon>Araneae</taxon>
        <taxon>Araneomorphae</taxon>
        <taxon>Entelegynae</taxon>
        <taxon>Araneoidea</taxon>
        <taxon>Araneidae</taxon>
        <taxon>Caerostris</taxon>
    </lineage>
</organism>